<dbReference type="InterPro" id="IPR017850">
    <property type="entry name" value="Alkaline_phosphatase_core_sf"/>
</dbReference>
<dbReference type="Pfam" id="PF00884">
    <property type="entry name" value="Sulfatase"/>
    <property type="match status" value="1"/>
</dbReference>
<gene>
    <name evidence="5" type="ORF">Mal48_06220</name>
</gene>
<dbReference type="EC" id="3.1.6.1" evidence="5"/>
<keyword evidence="6" id="KW-1185">Reference proteome</keyword>
<dbReference type="PANTHER" id="PTHR45953">
    <property type="entry name" value="IDURONATE 2-SULFATASE"/>
    <property type="match status" value="1"/>
</dbReference>
<name>A0A517QIC7_9PLAN</name>
<evidence type="ECO:0000256" key="2">
    <source>
        <dbReference type="ARBA" id="ARBA00022723"/>
    </source>
</evidence>
<dbReference type="InterPro" id="IPR024607">
    <property type="entry name" value="Sulfatase_CS"/>
</dbReference>
<dbReference type="Proteomes" id="UP000315724">
    <property type="component" value="Chromosome"/>
</dbReference>
<accession>A0A517QIC7</accession>
<dbReference type="KEGG" id="tpol:Mal48_06220"/>
<evidence type="ECO:0000313" key="6">
    <source>
        <dbReference type="Proteomes" id="UP000315724"/>
    </source>
</evidence>
<evidence type="ECO:0000259" key="4">
    <source>
        <dbReference type="Pfam" id="PF00884"/>
    </source>
</evidence>
<dbReference type="AlphaFoldDB" id="A0A517QIC7"/>
<dbReference type="RefSeq" id="WP_145205665.1">
    <property type="nucleotide sequence ID" value="NZ_CP036267.1"/>
</dbReference>
<dbReference type="GO" id="GO:0005737">
    <property type="term" value="C:cytoplasm"/>
    <property type="evidence" value="ECO:0007669"/>
    <property type="project" value="TreeGrafter"/>
</dbReference>
<evidence type="ECO:0000256" key="3">
    <source>
        <dbReference type="ARBA" id="ARBA00022801"/>
    </source>
</evidence>
<keyword evidence="3 5" id="KW-0378">Hydrolase</keyword>
<evidence type="ECO:0000256" key="1">
    <source>
        <dbReference type="ARBA" id="ARBA00008779"/>
    </source>
</evidence>
<dbReference type="PROSITE" id="PS00523">
    <property type="entry name" value="SULFATASE_1"/>
    <property type="match status" value="1"/>
</dbReference>
<protein>
    <submittedName>
        <fullName evidence="5">Arylsulfatase</fullName>
        <ecNumber evidence="5">3.1.6.1</ecNumber>
    </submittedName>
</protein>
<dbReference type="OrthoDB" id="9762324at2"/>
<keyword evidence="2" id="KW-0479">Metal-binding</keyword>
<organism evidence="5 6">
    <name type="scientific">Thalassoglobus polymorphus</name>
    <dbReference type="NCBI Taxonomy" id="2527994"/>
    <lineage>
        <taxon>Bacteria</taxon>
        <taxon>Pseudomonadati</taxon>
        <taxon>Planctomycetota</taxon>
        <taxon>Planctomycetia</taxon>
        <taxon>Planctomycetales</taxon>
        <taxon>Planctomycetaceae</taxon>
        <taxon>Thalassoglobus</taxon>
    </lineage>
</organism>
<proteinExistence type="inferred from homology"/>
<dbReference type="InterPro" id="IPR000917">
    <property type="entry name" value="Sulfatase_N"/>
</dbReference>
<feature type="domain" description="Sulfatase N-terminal" evidence="4">
    <location>
        <begin position="5"/>
        <end position="373"/>
    </location>
</feature>
<dbReference type="PANTHER" id="PTHR45953:SF1">
    <property type="entry name" value="IDURONATE 2-SULFATASE"/>
    <property type="match status" value="1"/>
</dbReference>
<dbReference type="GO" id="GO:0004065">
    <property type="term" value="F:arylsulfatase activity"/>
    <property type="evidence" value="ECO:0007669"/>
    <property type="project" value="UniProtKB-EC"/>
</dbReference>
<comment type="similarity">
    <text evidence="1">Belongs to the sulfatase family.</text>
</comment>
<dbReference type="Gene3D" id="3.40.720.10">
    <property type="entry name" value="Alkaline Phosphatase, subunit A"/>
    <property type="match status" value="1"/>
</dbReference>
<evidence type="ECO:0000313" key="5">
    <source>
        <dbReference type="EMBL" id="QDT31389.1"/>
    </source>
</evidence>
<reference evidence="5 6" key="1">
    <citation type="submission" date="2019-02" db="EMBL/GenBank/DDBJ databases">
        <title>Deep-cultivation of Planctomycetes and their phenomic and genomic characterization uncovers novel biology.</title>
        <authorList>
            <person name="Wiegand S."/>
            <person name="Jogler M."/>
            <person name="Boedeker C."/>
            <person name="Pinto D."/>
            <person name="Vollmers J."/>
            <person name="Rivas-Marin E."/>
            <person name="Kohn T."/>
            <person name="Peeters S.H."/>
            <person name="Heuer A."/>
            <person name="Rast P."/>
            <person name="Oberbeckmann S."/>
            <person name="Bunk B."/>
            <person name="Jeske O."/>
            <person name="Meyerdierks A."/>
            <person name="Storesund J.E."/>
            <person name="Kallscheuer N."/>
            <person name="Luecker S."/>
            <person name="Lage O.M."/>
            <person name="Pohl T."/>
            <person name="Merkel B.J."/>
            <person name="Hornburger P."/>
            <person name="Mueller R.-W."/>
            <person name="Bruemmer F."/>
            <person name="Labrenz M."/>
            <person name="Spormann A.M."/>
            <person name="Op den Camp H."/>
            <person name="Overmann J."/>
            <person name="Amann R."/>
            <person name="Jetten M.S.M."/>
            <person name="Mascher T."/>
            <person name="Medema M.H."/>
            <person name="Devos D.P."/>
            <person name="Kaster A.-K."/>
            <person name="Ovreas L."/>
            <person name="Rohde M."/>
            <person name="Galperin M.Y."/>
            <person name="Jogler C."/>
        </authorList>
    </citation>
    <scope>NUCLEOTIDE SEQUENCE [LARGE SCALE GENOMIC DNA]</scope>
    <source>
        <strain evidence="5 6">Mal48</strain>
    </source>
</reference>
<sequence length="485" mass="56728">MSDRPNIIFIITDQQRFDTIAELGFPYMETPNLDRLVREGTTLTNCHVTAASCAPSRASLFTGYYPHTTGVLKNADLWRHSWVELLNESGYRCVNIGKMHTYPYHTPLGFHERYVVENKDRYLEERYYFDEWDKALRARGLVKQQREQYRQRDDYQTALGAFDWELPEDLHSDMFVGEMAKWWINSYPQTEPLFLQIGFPGPHPPYDPTPEYAAKYMEKELPLLEVTQEELDNQPAAFKELRQHNNEVDHDSVVLDLDPTEEQRHRQRAYYLANVSMIDTKVGEILQALEDKGYLENSVVIFTSDHGDCLTDHGHSQKWTMYDIITRMPTIVWSPSQSSPDGGESRRFEAGRKFDGLCSQFDLGPMILELAGITPPENMEAKSLLPALEGKTWEEREYVFAEQAKDGILTGTDFMTMVRSRDWKLVHFLDEDDGQLFDLNNDPDEINNLWNSEEHLDKKRELLDVLREWRMRSQLESKDLFAEWR</sequence>
<dbReference type="GO" id="GO:0046872">
    <property type="term" value="F:metal ion binding"/>
    <property type="evidence" value="ECO:0007669"/>
    <property type="project" value="UniProtKB-KW"/>
</dbReference>
<dbReference type="SUPFAM" id="SSF53649">
    <property type="entry name" value="Alkaline phosphatase-like"/>
    <property type="match status" value="1"/>
</dbReference>
<dbReference type="EMBL" id="CP036267">
    <property type="protein sequence ID" value="QDT31389.1"/>
    <property type="molecule type" value="Genomic_DNA"/>
</dbReference>